<name>A0AA35TJV1_GEOBA</name>
<proteinExistence type="predicted"/>
<sequence>MDYNNVVEEKGPQIPEEMVIAPPARSSTADLEIVKEESPHGQEVKTGPTSSLSAPPRAVSAAEQAISERDEATKEGPLGSQEMLTGVPSPTAEAQFAAPATDDGNEKEEEQQGPWQMPIQETGPHLPQELAQ</sequence>
<protein>
    <submittedName>
        <fullName evidence="2">Uncharacterized protein</fullName>
    </submittedName>
</protein>
<accession>A0AA35TJV1</accession>
<dbReference type="EMBL" id="CASHTH010003757">
    <property type="protein sequence ID" value="CAI8048903.1"/>
    <property type="molecule type" value="Genomic_DNA"/>
</dbReference>
<dbReference type="Proteomes" id="UP001174909">
    <property type="component" value="Unassembled WGS sequence"/>
</dbReference>
<reference evidence="2" key="1">
    <citation type="submission" date="2023-03" db="EMBL/GenBank/DDBJ databases">
        <authorList>
            <person name="Steffen K."/>
            <person name="Cardenas P."/>
        </authorList>
    </citation>
    <scope>NUCLEOTIDE SEQUENCE</scope>
</reference>
<feature type="region of interest" description="Disordered" evidence="1">
    <location>
        <begin position="35"/>
        <end position="132"/>
    </location>
</feature>
<evidence type="ECO:0000313" key="2">
    <source>
        <dbReference type="EMBL" id="CAI8048903.1"/>
    </source>
</evidence>
<gene>
    <name evidence="2" type="ORF">GBAR_LOCUS26946</name>
</gene>
<dbReference type="AlphaFoldDB" id="A0AA35TJV1"/>
<organism evidence="2 3">
    <name type="scientific">Geodia barretti</name>
    <name type="common">Barrett's horny sponge</name>
    <dbReference type="NCBI Taxonomy" id="519541"/>
    <lineage>
        <taxon>Eukaryota</taxon>
        <taxon>Metazoa</taxon>
        <taxon>Porifera</taxon>
        <taxon>Demospongiae</taxon>
        <taxon>Heteroscleromorpha</taxon>
        <taxon>Tetractinellida</taxon>
        <taxon>Astrophorina</taxon>
        <taxon>Geodiidae</taxon>
        <taxon>Geodia</taxon>
    </lineage>
</organism>
<comment type="caution">
    <text evidence="2">The sequence shown here is derived from an EMBL/GenBank/DDBJ whole genome shotgun (WGS) entry which is preliminary data.</text>
</comment>
<evidence type="ECO:0000256" key="1">
    <source>
        <dbReference type="SAM" id="MobiDB-lite"/>
    </source>
</evidence>
<keyword evidence="3" id="KW-1185">Reference proteome</keyword>
<evidence type="ECO:0000313" key="3">
    <source>
        <dbReference type="Proteomes" id="UP001174909"/>
    </source>
</evidence>